<dbReference type="Proteomes" id="UP000622890">
    <property type="component" value="Unassembled WGS sequence"/>
</dbReference>
<dbReference type="SUPFAM" id="SSF56059">
    <property type="entry name" value="Glutathione synthetase ATP-binding domain-like"/>
    <property type="match status" value="1"/>
</dbReference>
<accession>A0A934W9E5</accession>
<proteinExistence type="predicted"/>
<evidence type="ECO:0000313" key="2">
    <source>
        <dbReference type="Proteomes" id="UP000622890"/>
    </source>
</evidence>
<organism evidence="1 2">
    <name type="scientific">Noviherbaspirillum pedocola</name>
    <dbReference type="NCBI Taxonomy" id="2801341"/>
    <lineage>
        <taxon>Bacteria</taxon>
        <taxon>Pseudomonadati</taxon>
        <taxon>Pseudomonadota</taxon>
        <taxon>Betaproteobacteria</taxon>
        <taxon>Burkholderiales</taxon>
        <taxon>Oxalobacteraceae</taxon>
        <taxon>Noviherbaspirillum</taxon>
    </lineage>
</organism>
<evidence type="ECO:0000313" key="1">
    <source>
        <dbReference type="EMBL" id="MBK4737998.1"/>
    </source>
</evidence>
<protein>
    <recommendedName>
        <fullName evidence="3">ATP-grasp domain-containing protein</fullName>
    </recommendedName>
</protein>
<gene>
    <name evidence="1" type="ORF">JJB74_25530</name>
</gene>
<dbReference type="AlphaFoldDB" id="A0A934W9E5"/>
<reference evidence="1" key="1">
    <citation type="submission" date="2021-01" db="EMBL/GenBank/DDBJ databases">
        <title>Genome sequence of strain Noviherbaspirillum sp. DKR-6.</title>
        <authorList>
            <person name="Chaudhary D.K."/>
        </authorList>
    </citation>
    <scope>NUCLEOTIDE SEQUENCE</scope>
    <source>
        <strain evidence="1">DKR-6</strain>
    </source>
</reference>
<sequence length="405" mass="43889">MQPGAPFLGLAPFARLSAASGDMRAVAQALLELAGQEADNPGLWMNLSTAFFAMGQSDLGLAMQAQALEAQRLYPLPAARQPAGLRLLLLMAEGDLAENTPLDCLLEGSDVEITLYYAKADAPLPSDLPEHDLLMVGISDTVANRPLLAALTPLLAAWPKPVINAPQHIPNTERSAASALLADAPGIAMPPTREVARAALQDVAQQPEGVASLFDDCAFPLIVRPVGSHAGRDLARIADAGELSAYLDRVSDACFYVSRFIDYSGTDGLFRKARIALIDGQAHVCHMAISSHWMIHYVNAGMYEDAAKRTEEAAFMADFDAFAARHRDALEAIHRRSMLDYVCIDCAETPDGELLIFEIDHAMVAHAMDPAELFPYKQPQMQKVKEAFLRYLHTRHAHGVQARAA</sequence>
<keyword evidence="2" id="KW-1185">Reference proteome</keyword>
<evidence type="ECO:0008006" key="3">
    <source>
        <dbReference type="Google" id="ProtNLM"/>
    </source>
</evidence>
<comment type="caution">
    <text evidence="1">The sequence shown here is derived from an EMBL/GenBank/DDBJ whole genome shotgun (WGS) entry which is preliminary data.</text>
</comment>
<dbReference type="EMBL" id="JAEPBG010000016">
    <property type="protein sequence ID" value="MBK4737998.1"/>
    <property type="molecule type" value="Genomic_DNA"/>
</dbReference>
<name>A0A934W9E5_9BURK</name>